<gene>
    <name evidence="2" type="ORF">LCGC14_2155240</name>
</gene>
<keyword evidence="1" id="KW-0812">Transmembrane</keyword>
<feature type="transmembrane region" description="Helical" evidence="1">
    <location>
        <begin position="28"/>
        <end position="52"/>
    </location>
</feature>
<name>A0A0F9GQN2_9ZZZZ</name>
<comment type="caution">
    <text evidence="2">The sequence shown here is derived from an EMBL/GenBank/DDBJ whole genome shotgun (WGS) entry which is preliminary data.</text>
</comment>
<dbReference type="AlphaFoldDB" id="A0A0F9GQN2"/>
<protein>
    <submittedName>
        <fullName evidence="2">Uncharacterized protein</fullName>
    </submittedName>
</protein>
<organism evidence="2">
    <name type="scientific">marine sediment metagenome</name>
    <dbReference type="NCBI Taxonomy" id="412755"/>
    <lineage>
        <taxon>unclassified sequences</taxon>
        <taxon>metagenomes</taxon>
        <taxon>ecological metagenomes</taxon>
    </lineage>
</organism>
<keyword evidence="1" id="KW-1133">Transmembrane helix</keyword>
<evidence type="ECO:0000256" key="1">
    <source>
        <dbReference type="SAM" id="Phobius"/>
    </source>
</evidence>
<accession>A0A0F9GQN2</accession>
<keyword evidence="1" id="KW-0472">Membrane</keyword>
<dbReference type="EMBL" id="LAZR01027539">
    <property type="protein sequence ID" value="KKL65412.1"/>
    <property type="molecule type" value="Genomic_DNA"/>
</dbReference>
<proteinExistence type="predicted"/>
<reference evidence="2" key="1">
    <citation type="journal article" date="2015" name="Nature">
        <title>Complex archaea that bridge the gap between prokaryotes and eukaryotes.</title>
        <authorList>
            <person name="Spang A."/>
            <person name="Saw J.H."/>
            <person name="Jorgensen S.L."/>
            <person name="Zaremba-Niedzwiedzka K."/>
            <person name="Martijn J."/>
            <person name="Lind A.E."/>
            <person name="van Eijk R."/>
            <person name="Schleper C."/>
            <person name="Guy L."/>
            <person name="Ettema T.J."/>
        </authorList>
    </citation>
    <scope>NUCLEOTIDE SEQUENCE</scope>
</reference>
<sequence>MIYKLHSQEWENIKWIVNAISKTLSASILVVSVLIMTATLIAILSVAGTTILNIKYPNEDKSGATHEQTTTRLPAF</sequence>
<evidence type="ECO:0000313" key="2">
    <source>
        <dbReference type="EMBL" id="KKL65412.1"/>
    </source>
</evidence>